<dbReference type="PANTHER" id="PTHR43050:SF1">
    <property type="entry name" value="SERINE RACEMASE"/>
    <property type="match status" value="1"/>
</dbReference>
<dbReference type="GO" id="GO:0030170">
    <property type="term" value="F:pyridoxal phosphate binding"/>
    <property type="evidence" value="ECO:0007669"/>
    <property type="project" value="TreeGrafter"/>
</dbReference>
<dbReference type="AlphaFoldDB" id="A0A6V8HHB1"/>
<evidence type="ECO:0000256" key="2">
    <source>
        <dbReference type="ARBA" id="ARBA00010869"/>
    </source>
</evidence>
<sequence>MKTLKNIESSPTVKLDTNTFNSTDETSNMTDAKNHLPLTRANISKAHEIIKPYIHRTPLLTNTTLNTIASTPQSVSDLAGTPWEDSSTTTPANPKIRFWFKCENLQRIGAFKARGAFHALIRVIEEQGEGEVRRRGVVTHSSGNHAQALALAGKTLNIPTHIVMPSISTPSKIASTQSLGANVVFSGSTEPERTAVMKEIQQRTGAIFVPPYDHPDIILGQGTTGLEMEAQFEEAQQQQGKTLDAVFTPIGGGGLNAGVATWFSEPAKEGGKKTLVFGAEPSFEGADDCRRGLAAGQRVSAVSSKTIADGLRTPVGLNNWAVISDPSKVAGVYSVTDDQIKKAMKLVLERMKVVVEPSAVVGLAVCLFDEDFRRRVEEEGGDEGWDIGIVFSGGNTTVEAIAALFGAN</sequence>
<dbReference type="EMBL" id="DF933837">
    <property type="protein sequence ID" value="GAM41102.1"/>
    <property type="molecule type" value="Genomic_DNA"/>
</dbReference>
<dbReference type="SUPFAM" id="SSF53686">
    <property type="entry name" value="Tryptophan synthase beta subunit-like PLP-dependent enzymes"/>
    <property type="match status" value="1"/>
</dbReference>
<evidence type="ECO:0000256" key="4">
    <source>
        <dbReference type="ARBA" id="ARBA00023239"/>
    </source>
</evidence>
<organism evidence="7 8">
    <name type="scientific">Talaromyces pinophilus</name>
    <name type="common">Penicillium pinophilum</name>
    <dbReference type="NCBI Taxonomy" id="128442"/>
    <lineage>
        <taxon>Eukaryota</taxon>
        <taxon>Fungi</taxon>
        <taxon>Dikarya</taxon>
        <taxon>Ascomycota</taxon>
        <taxon>Pezizomycotina</taxon>
        <taxon>Eurotiomycetes</taxon>
        <taxon>Eurotiomycetidae</taxon>
        <taxon>Eurotiales</taxon>
        <taxon>Trichocomaceae</taxon>
        <taxon>Talaromyces</taxon>
        <taxon>Talaromyces sect. Talaromyces</taxon>
    </lineage>
</organism>
<evidence type="ECO:0000256" key="5">
    <source>
        <dbReference type="SAM" id="MobiDB-lite"/>
    </source>
</evidence>
<keyword evidence="8" id="KW-1185">Reference proteome</keyword>
<dbReference type="GO" id="GO:0003941">
    <property type="term" value="F:L-serine ammonia-lyase activity"/>
    <property type="evidence" value="ECO:0007669"/>
    <property type="project" value="TreeGrafter"/>
</dbReference>
<keyword evidence="3" id="KW-0663">Pyridoxal phosphate</keyword>
<dbReference type="InterPro" id="IPR001926">
    <property type="entry name" value="TrpB-like_PALP"/>
</dbReference>
<dbReference type="InterPro" id="IPR036052">
    <property type="entry name" value="TrpB-like_PALP_sf"/>
</dbReference>
<dbReference type="GO" id="GO:0000287">
    <property type="term" value="F:magnesium ion binding"/>
    <property type="evidence" value="ECO:0007669"/>
    <property type="project" value="TreeGrafter"/>
</dbReference>
<reference evidence="8" key="1">
    <citation type="journal article" date="2015" name="Genome Announc.">
        <title>Draft genome sequence of Talaromyces cellulolyticus strain Y-94, a source of lignocellulosic biomass-degrading enzymes.</title>
        <authorList>
            <person name="Fujii T."/>
            <person name="Koike H."/>
            <person name="Sawayama S."/>
            <person name="Yano S."/>
            <person name="Inoue H."/>
        </authorList>
    </citation>
    <scope>NUCLEOTIDE SEQUENCE [LARGE SCALE GENOMIC DNA]</scope>
    <source>
        <strain evidence="8">Y-94</strain>
    </source>
</reference>
<protein>
    <recommendedName>
        <fullName evidence="6">Tryptophan synthase beta chain-like PALP domain-containing protein</fullName>
    </recommendedName>
</protein>
<dbReference type="Gene3D" id="3.40.50.1100">
    <property type="match status" value="2"/>
</dbReference>
<name>A0A6V8HHB1_TALPI</name>
<dbReference type="GO" id="GO:0030378">
    <property type="term" value="F:serine racemase activity"/>
    <property type="evidence" value="ECO:0007669"/>
    <property type="project" value="TreeGrafter"/>
</dbReference>
<evidence type="ECO:0000313" key="8">
    <source>
        <dbReference type="Proteomes" id="UP000053095"/>
    </source>
</evidence>
<evidence type="ECO:0000256" key="3">
    <source>
        <dbReference type="ARBA" id="ARBA00022898"/>
    </source>
</evidence>
<dbReference type="CDD" id="cd01562">
    <property type="entry name" value="Thr-dehyd"/>
    <property type="match status" value="1"/>
</dbReference>
<proteinExistence type="inferred from homology"/>
<gene>
    <name evidence="7" type="ORF">TCE0_041r13968</name>
</gene>
<dbReference type="GO" id="GO:0008721">
    <property type="term" value="F:D-serine ammonia-lyase activity"/>
    <property type="evidence" value="ECO:0007669"/>
    <property type="project" value="TreeGrafter"/>
</dbReference>
<evidence type="ECO:0000313" key="7">
    <source>
        <dbReference type="EMBL" id="GAM41102.1"/>
    </source>
</evidence>
<dbReference type="Pfam" id="PF00291">
    <property type="entry name" value="PALP"/>
    <property type="match status" value="1"/>
</dbReference>
<dbReference type="GO" id="GO:0018114">
    <property type="term" value="F:threonine racemase activity"/>
    <property type="evidence" value="ECO:0007669"/>
    <property type="project" value="TreeGrafter"/>
</dbReference>
<dbReference type="FunFam" id="3.40.50.1100:FF:000005">
    <property type="entry name" value="Threonine dehydratase catabolic"/>
    <property type="match status" value="1"/>
</dbReference>
<evidence type="ECO:0000259" key="6">
    <source>
        <dbReference type="Pfam" id="PF00291"/>
    </source>
</evidence>
<dbReference type="GO" id="GO:0005524">
    <property type="term" value="F:ATP binding"/>
    <property type="evidence" value="ECO:0007669"/>
    <property type="project" value="TreeGrafter"/>
</dbReference>
<accession>A0A6V8HHB1</accession>
<comment type="cofactor">
    <cofactor evidence="1">
        <name>pyridoxal 5'-phosphate</name>
        <dbReference type="ChEBI" id="CHEBI:597326"/>
    </cofactor>
</comment>
<dbReference type="PANTHER" id="PTHR43050">
    <property type="entry name" value="SERINE / THREONINE RACEMASE FAMILY MEMBER"/>
    <property type="match status" value="1"/>
</dbReference>
<comment type="similarity">
    <text evidence="2">Belongs to the serine/threonine dehydratase family.</text>
</comment>
<feature type="domain" description="Tryptophan synthase beta chain-like PALP" evidence="6">
    <location>
        <begin position="81"/>
        <end position="376"/>
    </location>
</feature>
<dbReference type="Proteomes" id="UP000053095">
    <property type="component" value="Unassembled WGS sequence"/>
</dbReference>
<evidence type="ECO:0000256" key="1">
    <source>
        <dbReference type="ARBA" id="ARBA00001933"/>
    </source>
</evidence>
<comment type="caution">
    <text evidence="7">The sequence shown here is derived from an EMBL/GenBank/DDBJ whole genome shotgun (WGS) entry which is preliminary data.</text>
</comment>
<keyword evidence="4" id="KW-0456">Lyase</keyword>
<feature type="region of interest" description="Disordered" evidence="5">
    <location>
        <begin position="1"/>
        <end position="28"/>
    </location>
</feature>